<sequence length="59" mass="6428">TTDSGSEGGDGPVPGEAAADIEHQRLPDCRGCCKFYGLYFNIPYYPSSMCYHLEQEGHG</sequence>
<comment type="caution">
    <text evidence="2">The sequence shown here is derived from an EMBL/GenBank/DDBJ whole genome shotgun (WGS) entry which is preliminary data.</text>
</comment>
<evidence type="ECO:0000313" key="2">
    <source>
        <dbReference type="EMBL" id="CAH2207978.1"/>
    </source>
</evidence>
<evidence type="ECO:0000313" key="3">
    <source>
        <dbReference type="Proteomes" id="UP000838756"/>
    </source>
</evidence>
<evidence type="ECO:0000256" key="1">
    <source>
        <dbReference type="SAM" id="MobiDB-lite"/>
    </source>
</evidence>
<protein>
    <submittedName>
        <fullName evidence="2">Jg26260 protein</fullName>
    </submittedName>
</protein>
<keyword evidence="3" id="KW-1185">Reference proteome</keyword>
<gene>
    <name evidence="2" type="primary">jg26260</name>
    <name evidence="2" type="ORF">PAEG_LOCUS595</name>
</gene>
<feature type="compositionally biased region" description="Gly residues" evidence="1">
    <location>
        <begin position="1"/>
        <end position="12"/>
    </location>
</feature>
<dbReference type="EMBL" id="CAKXAJ010001843">
    <property type="protein sequence ID" value="CAH2207978.1"/>
    <property type="molecule type" value="Genomic_DNA"/>
</dbReference>
<name>A0A8S4QE17_9NEOP</name>
<reference evidence="2" key="1">
    <citation type="submission" date="2022-03" db="EMBL/GenBank/DDBJ databases">
        <authorList>
            <person name="Lindestad O."/>
        </authorList>
    </citation>
    <scope>NUCLEOTIDE SEQUENCE</scope>
</reference>
<dbReference type="AlphaFoldDB" id="A0A8S4QE17"/>
<dbReference type="Proteomes" id="UP000838756">
    <property type="component" value="Unassembled WGS sequence"/>
</dbReference>
<feature type="region of interest" description="Disordered" evidence="1">
    <location>
        <begin position="1"/>
        <end position="20"/>
    </location>
</feature>
<organism evidence="2 3">
    <name type="scientific">Pararge aegeria aegeria</name>
    <dbReference type="NCBI Taxonomy" id="348720"/>
    <lineage>
        <taxon>Eukaryota</taxon>
        <taxon>Metazoa</taxon>
        <taxon>Ecdysozoa</taxon>
        <taxon>Arthropoda</taxon>
        <taxon>Hexapoda</taxon>
        <taxon>Insecta</taxon>
        <taxon>Pterygota</taxon>
        <taxon>Neoptera</taxon>
        <taxon>Endopterygota</taxon>
        <taxon>Lepidoptera</taxon>
        <taxon>Glossata</taxon>
        <taxon>Ditrysia</taxon>
        <taxon>Papilionoidea</taxon>
        <taxon>Nymphalidae</taxon>
        <taxon>Satyrinae</taxon>
        <taxon>Satyrini</taxon>
        <taxon>Parargina</taxon>
        <taxon>Pararge</taxon>
    </lineage>
</organism>
<proteinExistence type="predicted"/>
<accession>A0A8S4QE17</accession>
<feature type="non-terminal residue" evidence="2">
    <location>
        <position position="1"/>
    </location>
</feature>